<dbReference type="SUPFAM" id="SSF51338">
    <property type="entry name" value="Composite domain of metallo-dependent hydrolases"/>
    <property type="match status" value="1"/>
</dbReference>
<organism evidence="2 3">
    <name type="scientific">Pseudonocardia kongjuensis</name>
    <dbReference type="NCBI Taxonomy" id="102227"/>
    <lineage>
        <taxon>Bacteria</taxon>
        <taxon>Bacillati</taxon>
        <taxon>Actinomycetota</taxon>
        <taxon>Actinomycetes</taxon>
        <taxon>Pseudonocardiales</taxon>
        <taxon>Pseudonocardiaceae</taxon>
        <taxon>Pseudonocardia</taxon>
    </lineage>
</organism>
<gene>
    <name evidence="2" type="ORF">GCM10009613_20790</name>
</gene>
<dbReference type="InterPro" id="IPR011059">
    <property type="entry name" value="Metal-dep_hydrolase_composite"/>
</dbReference>
<dbReference type="InterPro" id="IPR006680">
    <property type="entry name" value="Amidohydro-rel"/>
</dbReference>
<dbReference type="Proteomes" id="UP001501414">
    <property type="component" value="Unassembled WGS sequence"/>
</dbReference>
<dbReference type="NCBIfam" id="NF006056">
    <property type="entry name" value="PRK08204.1"/>
    <property type="match status" value="1"/>
</dbReference>
<reference evidence="3" key="1">
    <citation type="journal article" date="2019" name="Int. J. Syst. Evol. Microbiol.">
        <title>The Global Catalogue of Microorganisms (GCM) 10K type strain sequencing project: providing services to taxonomists for standard genome sequencing and annotation.</title>
        <authorList>
            <consortium name="The Broad Institute Genomics Platform"/>
            <consortium name="The Broad Institute Genome Sequencing Center for Infectious Disease"/>
            <person name="Wu L."/>
            <person name="Ma J."/>
        </authorList>
    </citation>
    <scope>NUCLEOTIDE SEQUENCE [LARGE SCALE GENOMIC DNA]</scope>
    <source>
        <strain evidence="3">JCM 11896</strain>
    </source>
</reference>
<dbReference type="SUPFAM" id="SSF51556">
    <property type="entry name" value="Metallo-dependent hydrolases"/>
    <property type="match status" value="1"/>
</dbReference>
<dbReference type="InterPro" id="IPR050287">
    <property type="entry name" value="MTA/SAH_deaminase"/>
</dbReference>
<dbReference type="Gene3D" id="3.20.20.140">
    <property type="entry name" value="Metal-dependent hydrolases"/>
    <property type="match status" value="1"/>
</dbReference>
<comment type="caution">
    <text evidence="2">The sequence shown here is derived from an EMBL/GenBank/DDBJ whole genome shotgun (WGS) entry which is preliminary data.</text>
</comment>
<name>A0ABP4IBJ8_9PSEU</name>
<dbReference type="Gene3D" id="2.30.40.10">
    <property type="entry name" value="Urease, subunit C, domain 1"/>
    <property type="match status" value="1"/>
</dbReference>
<sequence length="456" mass="47318">MATTRARRDPMSTRTLITGGVVVPVDPQVESGPGVDVLIDGGRIAAVGRDLGHVDAERIDATGTVVIPGFVDTHRHTWETVLRGALPATTLDGYLGHLAGVVGPVFRPQDVYAGTLLGALEALDAGITTLLDWAHANNTPEHADAGVRALTEAGIRAVYAHGTPARGDWWLGSVHPHPADARRVRERYFASDDGLLTFALAVRGPGFTTPEVVAADWRLARDLAARISVHVGMRVTGMRTAAVAELDAAGLLGPDTTYIHANTTTDAELDRIAATGGTLSIAPYVEMLMGHGHPPIGRARDRGLAPSLSVDVATSVPGDMFTQMRTALAAGRIAQLGDDVDVPFAPDLTHTGVLEMATRHGAVASGLGDRTGTLTPGKAADVVLVRADAVNTVPLLDPVATVVTSAGTANVDTVLVGGTVRKRHGRLVGMDLARLRALAEDSRDAVLGGVPVGASA</sequence>
<proteinExistence type="predicted"/>
<evidence type="ECO:0000313" key="3">
    <source>
        <dbReference type="Proteomes" id="UP001501414"/>
    </source>
</evidence>
<protein>
    <submittedName>
        <fullName evidence="2">Amidohydrolase family protein</fullName>
    </submittedName>
</protein>
<accession>A0ABP4IBJ8</accession>
<feature type="domain" description="Amidohydrolase-related" evidence="1">
    <location>
        <begin position="65"/>
        <end position="420"/>
    </location>
</feature>
<dbReference type="InterPro" id="IPR032466">
    <property type="entry name" value="Metal_Hydrolase"/>
</dbReference>
<keyword evidence="3" id="KW-1185">Reference proteome</keyword>
<dbReference type="EMBL" id="BAAAJK010000006">
    <property type="protein sequence ID" value="GAA1386581.1"/>
    <property type="molecule type" value="Genomic_DNA"/>
</dbReference>
<evidence type="ECO:0000259" key="1">
    <source>
        <dbReference type="Pfam" id="PF01979"/>
    </source>
</evidence>
<evidence type="ECO:0000313" key="2">
    <source>
        <dbReference type="EMBL" id="GAA1386581.1"/>
    </source>
</evidence>
<dbReference type="PANTHER" id="PTHR43794">
    <property type="entry name" value="AMINOHYDROLASE SSNA-RELATED"/>
    <property type="match status" value="1"/>
</dbReference>
<dbReference type="Pfam" id="PF01979">
    <property type="entry name" value="Amidohydro_1"/>
    <property type="match status" value="1"/>
</dbReference>
<dbReference type="PANTHER" id="PTHR43794:SF5">
    <property type="entry name" value="CHLOROHYDROLASE FAMILY PROTEIN"/>
    <property type="match status" value="1"/>
</dbReference>